<dbReference type="EMBL" id="BKCJ010345694">
    <property type="protein sequence ID" value="GEZ94453.1"/>
    <property type="molecule type" value="Genomic_DNA"/>
</dbReference>
<dbReference type="AlphaFoldDB" id="A0A699IXR7"/>
<feature type="region of interest" description="Disordered" evidence="1">
    <location>
        <begin position="111"/>
        <end position="180"/>
    </location>
</feature>
<name>A0A699IXR7_TANCI</name>
<dbReference type="PANTHER" id="PTHR45023">
    <property type="match status" value="1"/>
</dbReference>
<protein>
    <submittedName>
        <fullName evidence="2">Uncharacterized protein</fullName>
    </submittedName>
</protein>
<organism evidence="2">
    <name type="scientific">Tanacetum cinerariifolium</name>
    <name type="common">Dalmatian daisy</name>
    <name type="synonym">Chrysanthemum cinerariifolium</name>
    <dbReference type="NCBI Taxonomy" id="118510"/>
    <lineage>
        <taxon>Eukaryota</taxon>
        <taxon>Viridiplantae</taxon>
        <taxon>Streptophyta</taxon>
        <taxon>Embryophyta</taxon>
        <taxon>Tracheophyta</taxon>
        <taxon>Spermatophyta</taxon>
        <taxon>Magnoliopsida</taxon>
        <taxon>eudicotyledons</taxon>
        <taxon>Gunneridae</taxon>
        <taxon>Pentapetalae</taxon>
        <taxon>asterids</taxon>
        <taxon>campanulids</taxon>
        <taxon>Asterales</taxon>
        <taxon>Asteraceae</taxon>
        <taxon>Asteroideae</taxon>
        <taxon>Anthemideae</taxon>
        <taxon>Anthemidinae</taxon>
        <taxon>Tanacetum</taxon>
    </lineage>
</organism>
<comment type="caution">
    <text evidence="2">The sequence shown here is derived from an EMBL/GenBank/DDBJ whole genome shotgun (WGS) entry which is preliminary data.</text>
</comment>
<dbReference type="PANTHER" id="PTHR45023:SF4">
    <property type="entry name" value="GLYCINE-RICH PROTEIN-RELATED"/>
    <property type="match status" value="1"/>
</dbReference>
<proteinExistence type="predicted"/>
<sequence length="180" mass="20402">MTDNLFKKISTNEDVLLSEPLPSDPKASTDTDRNGKWKTVRTKVAQFCGVYDNVTRMTRSGAGDIDYRQLALTEYQAEYGILFTLIHCWKKLSYCQKFMRVKLPKFEANKAEKNKRYKSSGNSSSFNTQSEHGSYDMNTKAGGDEEEDVQDVQRPMEGNGKEESVDVSGNEDTLARLMIN</sequence>
<reference evidence="2" key="1">
    <citation type="journal article" date="2019" name="Sci. Rep.">
        <title>Draft genome of Tanacetum cinerariifolium, the natural source of mosquito coil.</title>
        <authorList>
            <person name="Yamashiro T."/>
            <person name="Shiraishi A."/>
            <person name="Satake H."/>
            <person name="Nakayama K."/>
        </authorList>
    </citation>
    <scope>NUCLEOTIDE SEQUENCE</scope>
</reference>
<feature type="compositionally biased region" description="Low complexity" evidence="1">
    <location>
        <begin position="119"/>
        <end position="130"/>
    </location>
</feature>
<gene>
    <name evidence="2" type="ORF">Tci_566426</name>
</gene>
<evidence type="ECO:0000313" key="2">
    <source>
        <dbReference type="EMBL" id="GEZ94453.1"/>
    </source>
</evidence>
<accession>A0A699IXR7</accession>
<feature type="non-terminal residue" evidence="2">
    <location>
        <position position="180"/>
    </location>
</feature>
<evidence type="ECO:0000256" key="1">
    <source>
        <dbReference type="SAM" id="MobiDB-lite"/>
    </source>
</evidence>